<evidence type="ECO:0000313" key="5">
    <source>
        <dbReference type="EMBL" id="KAJ1927545.1"/>
    </source>
</evidence>
<keyword evidence="6" id="KW-1185">Reference proteome</keyword>
<dbReference type="InterPro" id="IPR044791">
    <property type="entry name" value="Beta-glucanase/XTH"/>
</dbReference>
<proteinExistence type="predicted"/>
<organism evidence="5 6">
    <name type="scientific">Tieghemiomyces parasiticus</name>
    <dbReference type="NCBI Taxonomy" id="78921"/>
    <lineage>
        <taxon>Eukaryota</taxon>
        <taxon>Fungi</taxon>
        <taxon>Fungi incertae sedis</taxon>
        <taxon>Zoopagomycota</taxon>
        <taxon>Kickxellomycotina</taxon>
        <taxon>Dimargaritomycetes</taxon>
        <taxon>Dimargaritales</taxon>
        <taxon>Dimargaritaceae</taxon>
        <taxon>Tieghemiomyces</taxon>
    </lineage>
</organism>
<evidence type="ECO:0000259" key="4">
    <source>
        <dbReference type="PROSITE" id="PS51762"/>
    </source>
</evidence>
<keyword evidence="2 5" id="KW-0326">Glycosidase</keyword>
<dbReference type="GO" id="GO:0005975">
    <property type="term" value="P:carbohydrate metabolic process"/>
    <property type="evidence" value="ECO:0007669"/>
    <property type="project" value="InterPro"/>
</dbReference>
<dbReference type="Proteomes" id="UP001150569">
    <property type="component" value="Unassembled WGS sequence"/>
</dbReference>
<evidence type="ECO:0000313" key="6">
    <source>
        <dbReference type="Proteomes" id="UP001150569"/>
    </source>
</evidence>
<gene>
    <name evidence="5" type="primary">CRH1_5</name>
    <name evidence="5" type="ORF">IWQ60_002849</name>
</gene>
<evidence type="ECO:0000256" key="2">
    <source>
        <dbReference type="ARBA" id="ARBA00023295"/>
    </source>
</evidence>
<dbReference type="SUPFAM" id="SSF49899">
    <property type="entry name" value="Concanavalin A-like lectins/glucanases"/>
    <property type="match status" value="1"/>
</dbReference>
<comment type="caution">
    <text evidence="5">The sequence shown here is derived from an EMBL/GenBank/DDBJ whole genome shotgun (WGS) entry which is preliminary data.</text>
</comment>
<accession>A0A9W8AIV5</accession>
<feature type="chain" id="PRO_5040836188" evidence="3">
    <location>
        <begin position="23"/>
        <end position="257"/>
    </location>
</feature>
<protein>
    <submittedName>
        <fullName evidence="5">Transglycosylase</fullName>
        <ecNumber evidence="5">3.2.1.73</ecNumber>
    </submittedName>
</protein>
<evidence type="ECO:0000256" key="3">
    <source>
        <dbReference type="SAM" id="SignalP"/>
    </source>
</evidence>
<dbReference type="InterPro" id="IPR013320">
    <property type="entry name" value="ConA-like_dom_sf"/>
</dbReference>
<name>A0A9W8AIV5_9FUNG</name>
<reference evidence="5" key="1">
    <citation type="submission" date="2022-07" db="EMBL/GenBank/DDBJ databases">
        <title>Phylogenomic reconstructions and comparative analyses of Kickxellomycotina fungi.</title>
        <authorList>
            <person name="Reynolds N.K."/>
            <person name="Stajich J.E."/>
            <person name="Barry K."/>
            <person name="Grigoriev I.V."/>
            <person name="Crous P."/>
            <person name="Smith M.E."/>
        </authorList>
    </citation>
    <scope>NUCLEOTIDE SEQUENCE</scope>
    <source>
        <strain evidence="5">RSA 861</strain>
    </source>
</reference>
<dbReference type="Pfam" id="PF00722">
    <property type="entry name" value="Glyco_hydro_16"/>
    <property type="match status" value="1"/>
</dbReference>
<dbReference type="Gene3D" id="2.60.120.200">
    <property type="match status" value="1"/>
</dbReference>
<dbReference type="PANTHER" id="PTHR31062">
    <property type="entry name" value="XYLOGLUCAN ENDOTRANSGLUCOSYLASE/HYDROLASE PROTEIN 8-RELATED"/>
    <property type="match status" value="1"/>
</dbReference>
<dbReference type="GO" id="GO:0042972">
    <property type="term" value="F:licheninase activity"/>
    <property type="evidence" value="ECO:0007669"/>
    <property type="project" value="UniProtKB-EC"/>
</dbReference>
<dbReference type="EMBL" id="JANBPT010000113">
    <property type="protein sequence ID" value="KAJ1927545.1"/>
    <property type="molecule type" value="Genomic_DNA"/>
</dbReference>
<dbReference type="EC" id="3.2.1.73" evidence="5"/>
<sequence length="257" mass="27900">MARLTIRYVILAGFLATHLVLTGRSNSIAVPDTPSITNTSPAAGITNAGNTAVTCWNKVYNLTQEAISQDFTFTCGNQVTFNGGVMQWTLDKACPGAGLIYGRNDIWYGRATITMKVAANSGAVTAFVRGSPGGDEIDLEWVGKNTEDTLTMYFVDGERVNGDDLGEHTQLSGTDFATTFVEYAIDFTATQIQWLMNGKVIRTLKNDPKKKYPTNARGWSMNVWNGGATSPGWAGETDWSKGPSFVEVKSLAFQSYC</sequence>
<evidence type="ECO:0000256" key="1">
    <source>
        <dbReference type="ARBA" id="ARBA00022801"/>
    </source>
</evidence>
<dbReference type="AlphaFoldDB" id="A0A9W8AIV5"/>
<dbReference type="InterPro" id="IPR000757">
    <property type="entry name" value="Beta-glucanase-like"/>
</dbReference>
<feature type="signal peptide" evidence="3">
    <location>
        <begin position="1"/>
        <end position="22"/>
    </location>
</feature>
<dbReference type="PROSITE" id="PS51762">
    <property type="entry name" value="GH16_2"/>
    <property type="match status" value="1"/>
</dbReference>
<feature type="domain" description="GH16" evidence="4">
    <location>
        <begin position="33"/>
        <end position="248"/>
    </location>
</feature>
<keyword evidence="3" id="KW-0732">Signal</keyword>
<dbReference type="OrthoDB" id="4781at2759"/>
<keyword evidence="1 5" id="KW-0378">Hydrolase</keyword>